<accession>A0ACB6QQ80</accession>
<sequence>MSSPNIDLFKLFQIWNPSFGYNSCVGYAPSKRKRCGWEMYGSSVAKQLKDIGNRLPHVHPTKAELIEVATDALCHHHKRQASDIAMKWKSLIDDTDLEDLSERMRNARMNDDDSNPRFGGSQSMREEAKRKQEEKKRQERAQEEARKRREEEERKRREERAKEYARKEQERKNREAEGERRSWRQAWTRYAEAQEKFKGKKIYSSSGIPWPVKSGLQKDVNEQNVVTFYYNALPGSSASEFYKMMQQECLIWHPDKAKQFIKSLTLTAAEEASMAVIARMVIRLHKEFGGRRTS</sequence>
<organism evidence="1 2">
    <name type="scientific">Lindgomyces ingoldianus</name>
    <dbReference type="NCBI Taxonomy" id="673940"/>
    <lineage>
        <taxon>Eukaryota</taxon>
        <taxon>Fungi</taxon>
        <taxon>Dikarya</taxon>
        <taxon>Ascomycota</taxon>
        <taxon>Pezizomycotina</taxon>
        <taxon>Dothideomycetes</taxon>
        <taxon>Pleosporomycetidae</taxon>
        <taxon>Pleosporales</taxon>
        <taxon>Lindgomycetaceae</taxon>
        <taxon>Lindgomyces</taxon>
    </lineage>
</organism>
<name>A0ACB6QQ80_9PLEO</name>
<dbReference type="Proteomes" id="UP000799755">
    <property type="component" value="Unassembled WGS sequence"/>
</dbReference>
<reference evidence="1" key="1">
    <citation type="journal article" date="2020" name="Stud. Mycol.">
        <title>101 Dothideomycetes genomes: a test case for predicting lifestyles and emergence of pathogens.</title>
        <authorList>
            <person name="Haridas S."/>
            <person name="Albert R."/>
            <person name="Binder M."/>
            <person name="Bloem J."/>
            <person name="Labutti K."/>
            <person name="Salamov A."/>
            <person name="Andreopoulos B."/>
            <person name="Baker S."/>
            <person name="Barry K."/>
            <person name="Bills G."/>
            <person name="Bluhm B."/>
            <person name="Cannon C."/>
            <person name="Castanera R."/>
            <person name="Culley D."/>
            <person name="Daum C."/>
            <person name="Ezra D."/>
            <person name="Gonzalez J."/>
            <person name="Henrissat B."/>
            <person name="Kuo A."/>
            <person name="Liang C."/>
            <person name="Lipzen A."/>
            <person name="Lutzoni F."/>
            <person name="Magnuson J."/>
            <person name="Mondo S."/>
            <person name="Nolan M."/>
            <person name="Ohm R."/>
            <person name="Pangilinan J."/>
            <person name="Park H.-J."/>
            <person name="Ramirez L."/>
            <person name="Alfaro M."/>
            <person name="Sun H."/>
            <person name="Tritt A."/>
            <person name="Yoshinaga Y."/>
            <person name="Zwiers L.-H."/>
            <person name="Turgeon B."/>
            <person name="Goodwin S."/>
            <person name="Spatafora J."/>
            <person name="Crous P."/>
            <person name="Grigoriev I."/>
        </authorList>
    </citation>
    <scope>NUCLEOTIDE SEQUENCE</scope>
    <source>
        <strain evidence="1">ATCC 200398</strain>
    </source>
</reference>
<proteinExistence type="predicted"/>
<evidence type="ECO:0000313" key="2">
    <source>
        <dbReference type="Proteomes" id="UP000799755"/>
    </source>
</evidence>
<evidence type="ECO:0000313" key="1">
    <source>
        <dbReference type="EMBL" id="KAF2468321.1"/>
    </source>
</evidence>
<protein>
    <submittedName>
        <fullName evidence="1">Uncharacterized protein</fullName>
    </submittedName>
</protein>
<comment type="caution">
    <text evidence="1">The sequence shown here is derived from an EMBL/GenBank/DDBJ whole genome shotgun (WGS) entry which is preliminary data.</text>
</comment>
<keyword evidence="2" id="KW-1185">Reference proteome</keyword>
<dbReference type="EMBL" id="MU003516">
    <property type="protein sequence ID" value="KAF2468321.1"/>
    <property type="molecule type" value="Genomic_DNA"/>
</dbReference>
<gene>
    <name evidence="1" type="ORF">BDR25DRAFT_344327</name>
</gene>